<dbReference type="AlphaFoldDB" id="A0A8W7PQP9"/>
<dbReference type="PANTHER" id="PTHR31610">
    <property type="entry name" value="SLR0360 PROTEIN"/>
    <property type="match status" value="1"/>
</dbReference>
<evidence type="ECO:0000256" key="1">
    <source>
        <dbReference type="SAM" id="Phobius"/>
    </source>
</evidence>
<sequence length="125" mass="13245">LNAAGANTVNLPAEVMTNMANNGVLYNGMATTGGGAVLAGLMMGAIAAFIIDRRFNWAAVYAAAATVLSFFGFIHGHQMAVNASPTVTFAYAVVTVMLTFLAWRQVREQGKLDWSPIDNDSEPMS</sequence>
<reference evidence="2" key="1">
    <citation type="submission" date="2022-08" db="UniProtKB">
        <authorList>
            <consortium name="EnsemblMetazoa"/>
        </authorList>
    </citation>
    <scope>IDENTIFICATION</scope>
</reference>
<keyword evidence="1" id="KW-0812">Transmembrane</keyword>
<evidence type="ECO:0000313" key="2">
    <source>
        <dbReference type="EnsemblMetazoa" id="ACOM036023-PA.1"/>
    </source>
</evidence>
<feature type="transmembrane region" description="Helical" evidence="1">
    <location>
        <begin position="24"/>
        <end position="51"/>
    </location>
</feature>
<feature type="transmembrane region" description="Helical" evidence="1">
    <location>
        <begin position="58"/>
        <end position="77"/>
    </location>
</feature>
<dbReference type="Proteomes" id="UP000075882">
    <property type="component" value="Unassembled WGS sequence"/>
</dbReference>
<organism evidence="2">
    <name type="scientific">Anopheles coluzzii</name>
    <name type="common">African malaria mosquito</name>
    <dbReference type="NCBI Taxonomy" id="1518534"/>
    <lineage>
        <taxon>Eukaryota</taxon>
        <taxon>Metazoa</taxon>
        <taxon>Ecdysozoa</taxon>
        <taxon>Arthropoda</taxon>
        <taxon>Hexapoda</taxon>
        <taxon>Insecta</taxon>
        <taxon>Pterygota</taxon>
        <taxon>Neoptera</taxon>
        <taxon>Endopterygota</taxon>
        <taxon>Diptera</taxon>
        <taxon>Nematocera</taxon>
        <taxon>Culicoidea</taxon>
        <taxon>Culicidae</taxon>
        <taxon>Anophelinae</taxon>
        <taxon>Anopheles</taxon>
    </lineage>
</organism>
<keyword evidence="1" id="KW-0472">Membrane</keyword>
<protein>
    <submittedName>
        <fullName evidence="2">Uncharacterized protein</fullName>
    </submittedName>
</protein>
<feature type="transmembrane region" description="Helical" evidence="1">
    <location>
        <begin position="83"/>
        <end position="103"/>
    </location>
</feature>
<name>A0A8W7PQP9_ANOCL</name>
<accession>A0A8W7PQP9</accession>
<dbReference type="EnsemblMetazoa" id="ACOM036023-RA">
    <property type="protein sequence ID" value="ACOM036023-PA.1"/>
    <property type="gene ID" value="ACOM036023"/>
</dbReference>
<proteinExistence type="predicted"/>
<keyword evidence="1" id="KW-1133">Transmembrane helix</keyword>
<dbReference type="PANTHER" id="PTHR31610:SF0">
    <property type="entry name" value="SLC26A_SULP TRANSPORTER DOMAIN-CONTAINING PROTEIN"/>
    <property type="match status" value="1"/>
</dbReference>